<keyword evidence="2" id="KW-1185">Reference proteome</keyword>
<comment type="caution">
    <text evidence="1">The sequence shown here is derived from an EMBL/GenBank/DDBJ whole genome shotgun (WGS) entry which is preliminary data.</text>
</comment>
<name>A0ABS2I1D7_9ACTN</name>
<accession>A0ABS2I1D7</accession>
<evidence type="ECO:0008006" key="3">
    <source>
        <dbReference type="Google" id="ProtNLM"/>
    </source>
</evidence>
<dbReference type="EMBL" id="JAFEUF010000093">
    <property type="protein sequence ID" value="MBM7055868.1"/>
    <property type="molecule type" value="Genomic_DNA"/>
</dbReference>
<evidence type="ECO:0000313" key="2">
    <source>
        <dbReference type="Proteomes" id="UP000712045"/>
    </source>
</evidence>
<reference evidence="1 2" key="1">
    <citation type="submission" date="2021-02" db="EMBL/GenBank/DDBJ databases">
        <title>Genome Streptomyces sp. RHZ10.</title>
        <authorList>
            <person name="Besaury L."/>
        </authorList>
    </citation>
    <scope>NUCLEOTIDE SEQUENCE [LARGE SCALE GENOMIC DNA]</scope>
    <source>
        <strain evidence="1 2">RHZ10</strain>
    </source>
</reference>
<gene>
    <name evidence="1" type="ORF">JS521_18840</name>
</gene>
<dbReference type="RefSeq" id="WP_205084145.1">
    <property type="nucleotide sequence ID" value="NZ_JAFEUF010000093.1"/>
</dbReference>
<organism evidence="1 2">
    <name type="scientific">Streptomyces durocortorensis</name>
    <dbReference type="NCBI Taxonomy" id="2811104"/>
    <lineage>
        <taxon>Bacteria</taxon>
        <taxon>Bacillati</taxon>
        <taxon>Actinomycetota</taxon>
        <taxon>Actinomycetes</taxon>
        <taxon>Kitasatosporales</taxon>
        <taxon>Streptomycetaceae</taxon>
        <taxon>Streptomyces</taxon>
    </lineage>
</organism>
<proteinExistence type="predicted"/>
<protein>
    <recommendedName>
        <fullName evidence="3">HEAT repeat domain-containing protein</fullName>
    </recommendedName>
</protein>
<sequence length="798" mass="89319">MSWIEAALTRPFIQDLDEDIHPKLALSLLTSGEHWRFERASNRSNHLPPHRDSDGRFSEPSWALVFAYSLVIEPEHTEQGLNVLSEIVSSQEVAQDIEMAAVANAFAALGLSRLRYTQQAIKITESALKNTPPNSLARVFLLQQLTMHLTDANKYNDALRAARVARNTFRQWKTEARPYTPAQREIISGVSQAIESNILALKTVTSRTVKFARTPYIKPNQYWAERNLVLQMGFSAQVRNSFDTEVRNALGRQGTQFSDRESPHAALTTYLVESELVGHYRRVLAARLSLGKQQASELDYTNEQRVKYCANLIRQSRDSRAYENLLQLLMASGPLSVLSDEVTRAAEEISWPPRKEHFTALKVAGSLLAKQTAQRALATLLEMRSGAHLRDLNSAYLADAQIWPAIRSLTAVAGKHSSVSRKMRDLATDASAHVFSELVTTARTIDWKKVGEPERRSWESWISEAKSEDASFLEQEISQALARLGDQEPLERYFSDPSGLTIPEVSTLVDYGIENREFRLPVAVVEEISQLLTKELSQLMHDASRGSFSFGVVDTVLLGGIFSNQYPEEGIWPEIRKVILHPRVTSSQKSGFLEWVIHNPEVIPNDFAQGFSDKDKSVLLSQEEDWISEGTGESGFRFYCALNLLTEEEVTERVLQLFTSSESRDRADVALTIRAAAGIVSPDWSFTILEVLARDASPSVRSLAGMVIGAVANSSRSISTRRINSIIRALLESEGVWVPLRTLRGLINDVFRGRAIDTSGFEEVVSELATGHQDYFVREAARKLLESSKGRKSGVREE</sequence>
<evidence type="ECO:0000313" key="1">
    <source>
        <dbReference type="EMBL" id="MBM7055868.1"/>
    </source>
</evidence>
<dbReference type="Proteomes" id="UP000712045">
    <property type="component" value="Unassembled WGS sequence"/>
</dbReference>